<dbReference type="Pfam" id="PF12833">
    <property type="entry name" value="HTH_18"/>
    <property type="match status" value="1"/>
</dbReference>
<keyword evidence="2 5" id="KW-0238">DNA-binding</keyword>
<feature type="domain" description="HTH araC/xylS-type" evidence="4">
    <location>
        <begin position="246"/>
        <end position="349"/>
    </location>
</feature>
<organism evidence="5 6">
    <name type="scientific">Promicromonospora sukumoe</name>
    <dbReference type="NCBI Taxonomy" id="88382"/>
    <lineage>
        <taxon>Bacteria</taxon>
        <taxon>Bacillati</taxon>
        <taxon>Actinomycetota</taxon>
        <taxon>Actinomycetes</taxon>
        <taxon>Micrococcales</taxon>
        <taxon>Promicromonosporaceae</taxon>
        <taxon>Promicromonospora</taxon>
    </lineage>
</organism>
<dbReference type="PROSITE" id="PS01124">
    <property type="entry name" value="HTH_ARAC_FAMILY_2"/>
    <property type="match status" value="1"/>
</dbReference>
<dbReference type="GO" id="GO:0016853">
    <property type="term" value="F:isomerase activity"/>
    <property type="evidence" value="ECO:0007669"/>
    <property type="project" value="UniProtKB-KW"/>
</dbReference>
<gene>
    <name evidence="5" type="ORF">FHX71_002890</name>
</gene>
<dbReference type="SUPFAM" id="SSF46689">
    <property type="entry name" value="Homeodomain-like"/>
    <property type="match status" value="2"/>
</dbReference>
<evidence type="ECO:0000256" key="1">
    <source>
        <dbReference type="ARBA" id="ARBA00023015"/>
    </source>
</evidence>
<keyword evidence="6" id="KW-1185">Reference proteome</keyword>
<keyword evidence="3" id="KW-0804">Transcription</keyword>
<dbReference type="InterPro" id="IPR035418">
    <property type="entry name" value="AraC-bd_2"/>
</dbReference>
<dbReference type="SMART" id="SM00342">
    <property type="entry name" value="HTH_ARAC"/>
    <property type="match status" value="1"/>
</dbReference>
<dbReference type="GO" id="GO:0003700">
    <property type="term" value="F:DNA-binding transcription factor activity"/>
    <property type="evidence" value="ECO:0007669"/>
    <property type="project" value="InterPro"/>
</dbReference>
<dbReference type="PANTHER" id="PTHR46796:SF12">
    <property type="entry name" value="HTH-TYPE DNA-BINDING TRANSCRIPTIONAL ACTIVATOR EUTR"/>
    <property type="match status" value="1"/>
</dbReference>
<dbReference type="RefSeq" id="WP_182617400.1">
    <property type="nucleotide sequence ID" value="NZ_BAAATF010000003.1"/>
</dbReference>
<keyword evidence="1" id="KW-0805">Transcription regulation</keyword>
<evidence type="ECO:0000313" key="6">
    <source>
        <dbReference type="Proteomes" id="UP000540568"/>
    </source>
</evidence>
<accession>A0A7W3PEI9</accession>
<evidence type="ECO:0000259" key="4">
    <source>
        <dbReference type="PROSITE" id="PS01124"/>
    </source>
</evidence>
<keyword evidence="5" id="KW-0413">Isomerase</keyword>
<proteinExistence type="predicted"/>
<dbReference type="PANTHER" id="PTHR46796">
    <property type="entry name" value="HTH-TYPE TRANSCRIPTIONAL ACTIVATOR RHAS-RELATED"/>
    <property type="match status" value="1"/>
</dbReference>
<reference evidence="5 6" key="1">
    <citation type="submission" date="2020-07" db="EMBL/GenBank/DDBJ databases">
        <title>Sequencing the genomes of 1000 actinobacteria strains.</title>
        <authorList>
            <person name="Klenk H.-P."/>
        </authorList>
    </citation>
    <scope>NUCLEOTIDE SEQUENCE [LARGE SCALE GENOMIC DNA]</scope>
    <source>
        <strain evidence="5 6">DSM 44121</strain>
    </source>
</reference>
<dbReference type="EMBL" id="JACGWV010000001">
    <property type="protein sequence ID" value="MBA8808948.1"/>
    <property type="molecule type" value="Genomic_DNA"/>
</dbReference>
<dbReference type="InterPro" id="IPR009057">
    <property type="entry name" value="Homeodomain-like_sf"/>
</dbReference>
<evidence type="ECO:0000256" key="3">
    <source>
        <dbReference type="ARBA" id="ARBA00023163"/>
    </source>
</evidence>
<comment type="caution">
    <text evidence="5">The sequence shown here is derived from an EMBL/GenBank/DDBJ whole genome shotgun (WGS) entry which is preliminary data.</text>
</comment>
<dbReference type="AlphaFoldDB" id="A0A7W3PEI9"/>
<dbReference type="Pfam" id="PF14525">
    <property type="entry name" value="AraC_binding_2"/>
    <property type="match status" value="1"/>
</dbReference>
<evidence type="ECO:0000313" key="5">
    <source>
        <dbReference type="EMBL" id="MBA8808948.1"/>
    </source>
</evidence>
<dbReference type="InterPro" id="IPR050204">
    <property type="entry name" value="AraC_XylS_family_regulators"/>
</dbReference>
<sequence>MATDSVSGIKSRKDDGILEDVFAQFPVPLAEHQLFRTADPGTAREEVTRTLFPHDLLLDGDAHPFEASVRSARLRAVSITVLAYGSDVELVAERADSAYVVAHPLVGRATFDVGAHQVAVRPGTAAVSTPGEPLRVRWSAGSVLLVITVDRAALTEELETWTDAEPGVPLRFEPAVGVWDMPAAGWWSAVDNLVEDLDSPAPTLRHPAAVSAAERSLMVGLLLSVPHNYSGRLWERPLPIGPEWLGRATDLIERVPHRTWTVPDLARAANTSTRALYDGFRRWLGTTPMEYQRQVRLRRAWVELRTADPGAETATVTEIASRLGFTNLGRFAAGYRRRFGELPSTTLQRGRDGY</sequence>
<evidence type="ECO:0000256" key="2">
    <source>
        <dbReference type="ARBA" id="ARBA00023125"/>
    </source>
</evidence>
<dbReference type="GO" id="GO:0043565">
    <property type="term" value="F:sequence-specific DNA binding"/>
    <property type="evidence" value="ECO:0007669"/>
    <property type="project" value="InterPro"/>
</dbReference>
<dbReference type="Gene3D" id="1.10.10.60">
    <property type="entry name" value="Homeodomain-like"/>
    <property type="match status" value="1"/>
</dbReference>
<protein>
    <submittedName>
        <fullName evidence="5">AraC-like DNA-binding protein/mannose-6-phosphate isomerase-like protein (Cupin superfamily)</fullName>
    </submittedName>
</protein>
<name>A0A7W3PEI9_9MICO</name>
<dbReference type="Proteomes" id="UP000540568">
    <property type="component" value="Unassembled WGS sequence"/>
</dbReference>
<dbReference type="InterPro" id="IPR018060">
    <property type="entry name" value="HTH_AraC"/>
</dbReference>